<name>A0ABP0YBF8_9ROSI</name>
<evidence type="ECO:0000256" key="2">
    <source>
        <dbReference type="ARBA" id="ARBA00022729"/>
    </source>
</evidence>
<gene>
    <name evidence="4" type="ORF">CITCOLO1_LOCUS8158</name>
</gene>
<feature type="chain" id="PRO_5047082586" evidence="3">
    <location>
        <begin position="24"/>
        <end position="327"/>
    </location>
</feature>
<dbReference type="InterPro" id="IPR001087">
    <property type="entry name" value="GDSL"/>
</dbReference>
<dbReference type="PANTHER" id="PTHR45966">
    <property type="entry name" value="GDSL-LIKE LIPASE/ACYLHYDROLASE"/>
    <property type="match status" value="1"/>
</dbReference>
<proteinExistence type="inferred from homology"/>
<comment type="similarity">
    <text evidence="1">Belongs to the 'GDSL' lipolytic enzyme family.</text>
</comment>
<evidence type="ECO:0000256" key="1">
    <source>
        <dbReference type="ARBA" id="ARBA00008668"/>
    </source>
</evidence>
<evidence type="ECO:0000256" key="3">
    <source>
        <dbReference type="SAM" id="SignalP"/>
    </source>
</evidence>
<organism evidence="4 5">
    <name type="scientific">Citrullus colocynthis</name>
    <name type="common">colocynth</name>
    <dbReference type="NCBI Taxonomy" id="252529"/>
    <lineage>
        <taxon>Eukaryota</taxon>
        <taxon>Viridiplantae</taxon>
        <taxon>Streptophyta</taxon>
        <taxon>Embryophyta</taxon>
        <taxon>Tracheophyta</taxon>
        <taxon>Spermatophyta</taxon>
        <taxon>Magnoliopsida</taxon>
        <taxon>eudicotyledons</taxon>
        <taxon>Gunneridae</taxon>
        <taxon>Pentapetalae</taxon>
        <taxon>rosids</taxon>
        <taxon>fabids</taxon>
        <taxon>Cucurbitales</taxon>
        <taxon>Cucurbitaceae</taxon>
        <taxon>Benincaseae</taxon>
        <taxon>Citrullus</taxon>
    </lineage>
</organism>
<accession>A0ABP0YBF8</accession>
<dbReference type="SUPFAM" id="SSF52266">
    <property type="entry name" value="SGNH hydrolase"/>
    <property type="match status" value="1"/>
</dbReference>
<dbReference type="Gene3D" id="3.40.50.1110">
    <property type="entry name" value="SGNH hydrolase"/>
    <property type="match status" value="1"/>
</dbReference>
<dbReference type="InterPro" id="IPR044552">
    <property type="entry name" value="GLIP1-5/GLL25"/>
</dbReference>
<dbReference type="PANTHER" id="PTHR45966:SF1">
    <property type="entry name" value="GDSL ESTERASE_LIPASE 1-RELATED"/>
    <property type="match status" value="1"/>
</dbReference>
<dbReference type="Pfam" id="PF00657">
    <property type="entry name" value="Lipase_GDSL"/>
    <property type="match status" value="1"/>
</dbReference>
<dbReference type="InterPro" id="IPR036514">
    <property type="entry name" value="SGNH_hydro_sf"/>
</dbReference>
<evidence type="ECO:0000313" key="5">
    <source>
        <dbReference type="Proteomes" id="UP001642487"/>
    </source>
</evidence>
<evidence type="ECO:0000313" key="4">
    <source>
        <dbReference type="EMBL" id="CAK9316298.1"/>
    </source>
</evidence>
<keyword evidence="5" id="KW-1185">Reference proteome</keyword>
<protein>
    <submittedName>
        <fullName evidence="4">Uncharacterized protein</fullName>
    </submittedName>
</protein>
<feature type="signal peptide" evidence="3">
    <location>
        <begin position="1"/>
        <end position="23"/>
    </location>
</feature>
<sequence>MKILNLGFCCCCFFFLLFGTAAAQSGFPKIELPNVKRFGFFIFGDSSVDGGNNNYVMNATSDCRANFPPHGETFFHIPTGRFCDGRIIPDFLTEYAEMPFIKAYLDPNNDNHMNGVNFASGGAGVLAETNQETAIGLQTQMKFFKNVEKSLRKKLGNETSQSFLSNSVFLFNFGGNDYIKPFNISHDILKTIDAQQQLVNMVIGNMTIALKKVFNYGGRKFGILGLPPTGYLPSSRLKRIEQFFQETSSIARIHNKMFYIALQKLFADTHTFLLQRILNPTKYGNQFPLLIQLTDHINSRHLSVINHIASLSTIEFINSLINFAIIF</sequence>
<dbReference type="EMBL" id="OZ021736">
    <property type="protein sequence ID" value="CAK9316298.1"/>
    <property type="molecule type" value="Genomic_DNA"/>
</dbReference>
<reference evidence="4 5" key="1">
    <citation type="submission" date="2024-03" db="EMBL/GenBank/DDBJ databases">
        <authorList>
            <person name="Gkanogiannis A."/>
            <person name="Becerra Lopez-Lavalle L."/>
        </authorList>
    </citation>
    <scope>NUCLEOTIDE SEQUENCE [LARGE SCALE GENOMIC DNA]</scope>
</reference>
<keyword evidence="2 3" id="KW-0732">Signal</keyword>
<dbReference type="Proteomes" id="UP001642487">
    <property type="component" value="Chromosome 2"/>
</dbReference>